<evidence type="ECO:0000256" key="2">
    <source>
        <dbReference type="ARBA" id="ARBA00023125"/>
    </source>
</evidence>
<dbReference type="PROSITE" id="PS01124">
    <property type="entry name" value="HTH_ARAC_FAMILY_2"/>
    <property type="match status" value="1"/>
</dbReference>
<dbReference type="PROSITE" id="PS00041">
    <property type="entry name" value="HTH_ARAC_FAMILY_1"/>
    <property type="match status" value="1"/>
</dbReference>
<dbReference type="AlphaFoldDB" id="A0A1E3S1E7"/>
<dbReference type="RefSeq" id="WP_069404116.1">
    <property type="nucleotide sequence ID" value="NZ_MIGZ01000018.1"/>
</dbReference>
<dbReference type="Gene3D" id="1.10.10.60">
    <property type="entry name" value="Homeodomain-like"/>
    <property type="match status" value="1"/>
</dbReference>
<evidence type="ECO:0000313" key="5">
    <source>
        <dbReference type="EMBL" id="ODQ95427.1"/>
    </source>
</evidence>
<dbReference type="InterPro" id="IPR009057">
    <property type="entry name" value="Homeodomain-like_sf"/>
</dbReference>
<sequence length="345" mass="37905">MHRPERSRVEITDAADAEEYLQGVYAARLRLRHRQDGPREGPLLTHSRIAVGPFAIDEVVSDGHLAAAPDPLNRVVVVWTTRGWFDTDCDGLTGEASAGDIAVTSQPDLPHRATSQDLATTTVLLDPAVVAGVATGLPSSHAPLPVRFSSFAPVDFAAAQLWKNTVDYVRQNVLADDRLATPLVIGQAGRLLAAVTLSTFPNSAASQSSGHDYTDHKPVLLRRAMDFMEANATRDIGLADVAEAVHVTPRAVQYMFRRHLEITPLQYLRRLRLHYARQELLGADGTYDTVTEIAARWGFAHTGRFAVLYRQTYGESPHFTLRGTKRTRAGDDLRVAGGRSGRRER</sequence>
<keyword evidence="6" id="KW-1185">Reference proteome</keyword>
<accession>A0A1E3S1E7</accession>
<dbReference type="GO" id="GO:0043565">
    <property type="term" value="F:sequence-specific DNA binding"/>
    <property type="evidence" value="ECO:0007669"/>
    <property type="project" value="InterPro"/>
</dbReference>
<dbReference type="SMART" id="SM00342">
    <property type="entry name" value="HTH_ARAC"/>
    <property type="match status" value="1"/>
</dbReference>
<dbReference type="Pfam" id="PF12833">
    <property type="entry name" value="HTH_18"/>
    <property type="match status" value="1"/>
</dbReference>
<keyword evidence="3" id="KW-0804">Transcription</keyword>
<dbReference type="InterPro" id="IPR018060">
    <property type="entry name" value="HTH_AraC"/>
</dbReference>
<dbReference type="Proteomes" id="UP000094243">
    <property type="component" value="Unassembled WGS sequence"/>
</dbReference>
<keyword evidence="2" id="KW-0238">DNA-binding</keyword>
<dbReference type="SUPFAM" id="SSF46689">
    <property type="entry name" value="Homeodomain-like"/>
    <property type="match status" value="2"/>
</dbReference>
<dbReference type="PANTHER" id="PTHR46796">
    <property type="entry name" value="HTH-TYPE TRANSCRIPTIONAL ACTIVATOR RHAS-RELATED"/>
    <property type="match status" value="1"/>
</dbReference>
<evidence type="ECO:0000313" key="6">
    <source>
        <dbReference type="Proteomes" id="UP000094243"/>
    </source>
</evidence>
<dbReference type="GO" id="GO:0003700">
    <property type="term" value="F:DNA-binding transcription factor activity"/>
    <property type="evidence" value="ECO:0007669"/>
    <property type="project" value="InterPro"/>
</dbReference>
<gene>
    <name evidence="5" type="ORF">BHQ17_04915</name>
</gene>
<dbReference type="InterPro" id="IPR050204">
    <property type="entry name" value="AraC_XylS_family_regulators"/>
</dbReference>
<dbReference type="InterPro" id="IPR018062">
    <property type="entry name" value="HTH_AraC-typ_CS"/>
</dbReference>
<reference evidence="6" key="1">
    <citation type="submission" date="2016-09" db="EMBL/GenBank/DDBJ databases">
        <authorList>
            <person name="Greninger A.L."/>
            <person name="Jerome K.R."/>
            <person name="Mcnair B."/>
            <person name="Wallis C."/>
            <person name="Fang F."/>
        </authorList>
    </citation>
    <scope>NUCLEOTIDE SEQUENCE [LARGE SCALE GENOMIC DNA]</scope>
    <source>
        <strain evidence="6">M7</strain>
    </source>
</reference>
<dbReference type="EMBL" id="MIGZ01000018">
    <property type="protein sequence ID" value="ODQ95427.1"/>
    <property type="molecule type" value="Genomic_DNA"/>
</dbReference>
<evidence type="ECO:0000259" key="4">
    <source>
        <dbReference type="PROSITE" id="PS01124"/>
    </source>
</evidence>
<proteinExistence type="predicted"/>
<protein>
    <submittedName>
        <fullName evidence="5">AraC family transcriptional regulator</fullName>
    </submittedName>
</protein>
<keyword evidence="1" id="KW-0805">Transcription regulation</keyword>
<evidence type="ECO:0000256" key="3">
    <source>
        <dbReference type="ARBA" id="ARBA00023163"/>
    </source>
</evidence>
<comment type="caution">
    <text evidence="5">The sequence shown here is derived from an EMBL/GenBank/DDBJ whole genome shotgun (WGS) entry which is preliminary data.</text>
</comment>
<dbReference type="PANTHER" id="PTHR46796:SF12">
    <property type="entry name" value="HTH-TYPE DNA-BINDING TRANSCRIPTIONAL ACTIVATOR EUTR"/>
    <property type="match status" value="1"/>
</dbReference>
<evidence type="ECO:0000256" key="1">
    <source>
        <dbReference type="ARBA" id="ARBA00023015"/>
    </source>
</evidence>
<feature type="domain" description="HTH araC/xylS-type" evidence="4">
    <location>
        <begin position="222"/>
        <end position="323"/>
    </location>
</feature>
<organism evidence="5 6">
    <name type="scientific">Mycolicibacterium holsaticum</name>
    <dbReference type="NCBI Taxonomy" id="152142"/>
    <lineage>
        <taxon>Bacteria</taxon>
        <taxon>Bacillati</taxon>
        <taxon>Actinomycetota</taxon>
        <taxon>Actinomycetes</taxon>
        <taxon>Mycobacteriales</taxon>
        <taxon>Mycobacteriaceae</taxon>
        <taxon>Mycolicibacterium</taxon>
    </lineage>
</organism>
<name>A0A1E3S1E7_9MYCO</name>